<dbReference type="SMART" id="SM00850">
    <property type="entry name" value="LytTR"/>
    <property type="match status" value="1"/>
</dbReference>
<keyword evidence="3" id="KW-1185">Reference proteome</keyword>
<proteinExistence type="predicted"/>
<reference evidence="2 3" key="1">
    <citation type="submission" date="2018-08" db="EMBL/GenBank/DDBJ databases">
        <title>Paenibacillus sp. M4BSY-1, whole genome shotgun sequence.</title>
        <authorList>
            <person name="Tuo L."/>
        </authorList>
    </citation>
    <scope>NUCLEOTIDE SEQUENCE [LARGE SCALE GENOMIC DNA]</scope>
    <source>
        <strain evidence="2 3">M4BSY-1</strain>
    </source>
</reference>
<gene>
    <name evidence="2" type="ORF">DX130_04510</name>
</gene>
<protein>
    <submittedName>
        <fullName evidence="2">LytTR family transcriptional regulator</fullName>
    </submittedName>
</protein>
<feature type="domain" description="HTH LytTR-type" evidence="1">
    <location>
        <begin position="52"/>
        <end position="149"/>
    </location>
</feature>
<organism evidence="2 3">
    <name type="scientific">Paenibacillus paeoniae</name>
    <dbReference type="NCBI Taxonomy" id="2292705"/>
    <lineage>
        <taxon>Bacteria</taxon>
        <taxon>Bacillati</taxon>
        <taxon>Bacillota</taxon>
        <taxon>Bacilli</taxon>
        <taxon>Bacillales</taxon>
        <taxon>Paenibacillaceae</taxon>
        <taxon>Paenibacillus</taxon>
    </lineage>
</organism>
<evidence type="ECO:0000313" key="2">
    <source>
        <dbReference type="EMBL" id="REK76314.1"/>
    </source>
</evidence>
<evidence type="ECO:0000259" key="1">
    <source>
        <dbReference type="SMART" id="SM00850"/>
    </source>
</evidence>
<dbReference type="InterPro" id="IPR007492">
    <property type="entry name" value="LytTR_DNA-bd_dom"/>
</dbReference>
<dbReference type="Proteomes" id="UP000261905">
    <property type="component" value="Unassembled WGS sequence"/>
</dbReference>
<dbReference type="Pfam" id="PF04397">
    <property type="entry name" value="LytTR"/>
    <property type="match status" value="1"/>
</dbReference>
<sequence length="165" mass="19387">MEEVLVMYSDRLLKMLKEDISSISFHHKNEMVEIISNSVRESGILFLPQEKNSMRLLDPEDILYVTELKRGKVNIHTLTSEIPFNNSAYNLLEYLVEKNKSFCYLNRGYVVNQAKIMKFNSYFRRIYFANDREVTVTGEAIKILIKALGKEKDVHNESYIGKFEY</sequence>
<accession>A0A371PJG3</accession>
<name>A0A371PJG3_9BACL</name>
<dbReference type="AlphaFoldDB" id="A0A371PJG3"/>
<comment type="caution">
    <text evidence="2">The sequence shown here is derived from an EMBL/GenBank/DDBJ whole genome shotgun (WGS) entry which is preliminary data.</text>
</comment>
<evidence type="ECO:0000313" key="3">
    <source>
        <dbReference type="Proteomes" id="UP000261905"/>
    </source>
</evidence>
<dbReference type="OrthoDB" id="9809318at2"/>
<dbReference type="EMBL" id="QUBQ01000001">
    <property type="protein sequence ID" value="REK76314.1"/>
    <property type="molecule type" value="Genomic_DNA"/>
</dbReference>
<dbReference type="Gene3D" id="2.40.50.1020">
    <property type="entry name" value="LytTr DNA-binding domain"/>
    <property type="match status" value="1"/>
</dbReference>
<dbReference type="GO" id="GO:0003677">
    <property type="term" value="F:DNA binding"/>
    <property type="evidence" value="ECO:0007669"/>
    <property type="project" value="InterPro"/>
</dbReference>